<gene>
    <name evidence="1" type="ORF">S03H2_21424</name>
</gene>
<reference evidence="1" key="1">
    <citation type="journal article" date="2014" name="Front. Microbiol.">
        <title>High frequency of phylogenetically diverse reductive dehalogenase-homologous genes in deep subseafloor sedimentary metagenomes.</title>
        <authorList>
            <person name="Kawai M."/>
            <person name="Futagami T."/>
            <person name="Toyoda A."/>
            <person name="Takaki Y."/>
            <person name="Nishi S."/>
            <person name="Hori S."/>
            <person name="Arai W."/>
            <person name="Tsubouchi T."/>
            <person name="Morono Y."/>
            <person name="Uchiyama I."/>
            <person name="Ito T."/>
            <person name="Fujiyama A."/>
            <person name="Inagaki F."/>
            <person name="Takami H."/>
        </authorList>
    </citation>
    <scope>NUCLEOTIDE SEQUENCE</scope>
    <source>
        <strain evidence="1">Expedition CK06-06</strain>
    </source>
</reference>
<organism evidence="1">
    <name type="scientific">marine sediment metagenome</name>
    <dbReference type="NCBI Taxonomy" id="412755"/>
    <lineage>
        <taxon>unclassified sequences</taxon>
        <taxon>metagenomes</taxon>
        <taxon>ecological metagenomes</taxon>
    </lineage>
</organism>
<evidence type="ECO:0000313" key="1">
    <source>
        <dbReference type="EMBL" id="GAH44548.1"/>
    </source>
</evidence>
<feature type="non-terminal residue" evidence="1">
    <location>
        <position position="1"/>
    </location>
</feature>
<proteinExistence type="predicted"/>
<protein>
    <submittedName>
        <fullName evidence="1">Uncharacterized protein</fullName>
    </submittedName>
</protein>
<dbReference type="EMBL" id="BARU01011399">
    <property type="protein sequence ID" value="GAH44548.1"/>
    <property type="molecule type" value="Genomic_DNA"/>
</dbReference>
<accession>X1HGZ0</accession>
<sequence>IDFKIISFIFGFSLNMYPVVTKEIKITSNHSNHSVVKKDISVSEHEDVSIRRRKDKKSFSKKE</sequence>
<comment type="caution">
    <text evidence="1">The sequence shown here is derived from an EMBL/GenBank/DDBJ whole genome shotgun (WGS) entry which is preliminary data.</text>
</comment>
<dbReference type="AlphaFoldDB" id="X1HGZ0"/>
<name>X1HGZ0_9ZZZZ</name>